<evidence type="ECO:0000313" key="3">
    <source>
        <dbReference type="Proteomes" id="UP000184041"/>
    </source>
</evidence>
<sequence length="55" mass="6405">MEIGLFEIFKRTYYPQFWESVDQLGKRIDTALKSQGPGWRTQGGGINLSRPNKWC</sequence>
<dbReference type="EMBL" id="FQUS01000001">
    <property type="protein sequence ID" value="SHE31968.1"/>
    <property type="molecule type" value="Genomic_DNA"/>
</dbReference>
<organism evidence="2 3">
    <name type="scientific">Fodinibius roseus</name>
    <dbReference type="NCBI Taxonomy" id="1194090"/>
    <lineage>
        <taxon>Bacteria</taxon>
        <taxon>Pseudomonadati</taxon>
        <taxon>Balneolota</taxon>
        <taxon>Balneolia</taxon>
        <taxon>Balneolales</taxon>
        <taxon>Balneolaceae</taxon>
        <taxon>Fodinibius</taxon>
    </lineage>
</organism>
<feature type="region of interest" description="Disordered" evidence="1">
    <location>
        <begin position="35"/>
        <end position="55"/>
    </location>
</feature>
<name>A0A1M4SIJ1_9BACT</name>
<evidence type="ECO:0000313" key="2">
    <source>
        <dbReference type="EMBL" id="SHE31968.1"/>
    </source>
</evidence>
<dbReference type="AlphaFoldDB" id="A0A1M4SIJ1"/>
<gene>
    <name evidence="2" type="ORF">SAMN05443144_10145</name>
</gene>
<dbReference type="Proteomes" id="UP000184041">
    <property type="component" value="Unassembled WGS sequence"/>
</dbReference>
<evidence type="ECO:0000256" key="1">
    <source>
        <dbReference type="SAM" id="MobiDB-lite"/>
    </source>
</evidence>
<accession>A0A1M4SIJ1</accession>
<protein>
    <submittedName>
        <fullName evidence="2">Uncharacterized protein</fullName>
    </submittedName>
</protein>
<keyword evidence="3" id="KW-1185">Reference proteome</keyword>
<reference evidence="2 3" key="1">
    <citation type="submission" date="2016-11" db="EMBL/GenBank/DDBJ databases">
        <authorList>
            <person name="Jaros S."/>
            <person name="Januszkiewicz K."/>
            <person name="Wedrychowicz H."/>
        </authorList>
    </citation>
    <scope>NUCLEOTIDE SEQUENCE [LARGE SCALE GENOMIC DNA]</scope>
    <source>
        <strain evidence="2 3">DSM 21986</strain>
    </source>
</reference>
<proteinExistence type="predicted"/>
<dbReference type="STRING" id="1194090.SAMN05443144_10145"/>